<dbReference type="EC" id="2.3.1.31" evidence="4"/>
<name>A0A1D3L1C0_9EURY</name>
<dbReference type="PATRIC" id="fig|129848.4.peg.790"/>
<reference evidence="4" key="1">
    <citation type="submission" date="2016-08" db="EMBL/GenBank/DDBJ databases">
        <authorList>
            <person name="Seilhamer J.J."/>
        </authorList>
    </citation>
    <scope>NUCLEOTIDE SEQUENCE [LARGE SCALE GENOMIC DNA]</scope>
    <source>
        <strain evidence="4">Buetzberg</strain>
    </source>
</reference>
<dbReference type="STRING" id="118062.MCBB_0787"/>
<dbReference type="Proteomes" id="UP000094707">
    <property type="component" value="Chromosome I"/>
</dbReference>
<feature type="domain" description="AB hydrolase-1" evidence="3">
    <location>
        <begin position="45"/>
        <end position="283"/>
    </location>
</feature>
<dbReference type="RefSeq" id="WP_071906534.1">
    <property type="nucleotide sequence ID" value="NZ_LT607756.1"/>
</dbReference>
<evidence type="ECO:0000313" key="5">
    <source>
        <dbReference type="Proteomes" id="UP000094707"/>
    </source>
</evidence>
<sequence>MLEPSLEYLKNFEFESGDVLEELKMEYATFGTAKRDDNGNVTNGVLFIHGSSGDYGSVKRFKPIMGPGKAIDTDRYFIICTSSLGSGGSSKPSNSGFGPDFPKYTVKDMAHAQYRLLNEKLNIKHLKGVVGTSMGGFLSLEWAIRHPDFMDFIIPIVTGPSVRGRNLAMSVLCNSMIENHPDYQHGRYSHNPKDVLENVSKLEFLFVFADSYYHKEFSDDEELLLAFNEQGVEGGKVDANDVVWRNHAAISYNLEPELSKIRAKTLIIGIKGDNFFPPELDAIPLSKAIADSELFLYRSRLGHLGINEVEKMETPIERFLSQF</sequence>
<evidence type="ECO:0000256" key="1">
    <source>
        <dbReference type="ARBA" id="ARBA00022679"/>
    </source>
</evidence>
<dbReference type="OrthoDB" id="295172at2157"/>
<dbReference type="PANTHER" id="PTHR32268">
    <property type="entry name" value="HOMOSERINE O-ACETYLTRANSFERASE"/>
    <property type="match status" value="1"/>
</dbReference>
<feature type="active site" evidence="2">
    <location>
        <position position="303"/>
    </location>
</feature>
<feature type="active site" evidence="2">
    <location>
        <position position="273"/>
    </location>
</feature>
<feature type="active site" description="Nucleophile" evidence="2">
    <location>
        <position position="133"/>
    </location>
</feature>
<evidence type="ECO:0000256" key="2">
    <source>
        <dbReference type="PIRSR" id="PIRSR000443-1"/>
    </source>
</evidence>
<dbReference type="PIRSF" id="PIRSF000443">
    <property type="entry name" value="Homoser_Ac_trans"/>
    <property type="match status" value="1"/>
</dbReference>
<protein>
    <submittedName>
        <fullName evidence="4">Homoserine O-acetyltransferase</fullName>
        <ecNumber evidence="4">2.3.1.31</ecNumber>
    </submittedName>
</protein>
<keyword evidence="1 4" id="KW-0808">Transferase</keyword>
<keyword evidence="4" id="KW-0012">Acyltransferase</keyword>
<organism evidence="4 5">
    <name type="scientific">Methanobacterium congolense</name>
    <dbReference type="NCBI Taxonomy" id="118062"/>
    <lineage>
        <taxon>Archaea</taxon>
        <taxon>Methanobacteriati</taxon>
        <taxon>Methanobacteriota</taxon>
        <taxon>Methanomada group</taxon>
        <taxon>Methanobacteria</taxon>
        <taxon>Methanobacteriales</taxon>
        <taxon>Methanobacteriaceae</taxon>
        <taxon>Methanobacterium</taxon>
    </lineage>
</organism>
<dbReference type="SUPFAM" id="SSF53474">
    <property type="entry name" value="alpha/beta-Hydrolases"/>
    <property type="match status" value="1"/>
</dbReference>
<dbReference type="Pfam" id="PF00561">
    <property type="entry name" value="Abhydrolase_1"/>
    <property type="match status" value="1"/>
</dbReference>
<dbReference type="AlphaFoldDB" id="A0A1D3L1C0"/>
<dbReference type="EMBL" id="LT607756">
    <property type="protein sequence ID" value="SCG85353.1"/>
    <property type="molecule type" value="Genomic_DNA"/>
</dbReference>
<dbReference type="GeneID" id="30411639"/>
<dbReference type="InterPro" id="IPR000073">
    <property type="entry name" value="AB_hydrolase_1"/>
</dbReference>
<dbReference type="GO" id="GO:0004414">
    <property type="term" value="F:homoserine O-acetyltransferase activity"/>
    <property type="evidence" value="ECO:0007669"/>
    <property type="project" value="UniProtKB-EC"/>
</dbReference>
<evidence type="ECO:0000313" key="4">
    <source>
        <dbReference type="EMBL" id="SCG85353.1"/>
    </source>
</evidence>
<dbReference type="InterPro" id="IPR008220">
    <property type="entry name" value="HAT_MetX-like"/>
</dbReference>
<evidence type="ECO:0000259" key="3">
    <source>
        <dbReference type="Pfam" id="PF00561"/>
    </source>
</evidence>
<dbReference type="GO" id="GO:0009092">
    <property type="term" value="P:homoserine metabolic process"/>
    <property type="evidence" value="ECO:0007669"/>
    <property type="project" value="TreeGrafter"/>
</dbReference>
<keyword evidence="5" id="KW-1185">Reference proteome</keyword>
<gene>
    <name evidence="4" type="primary">metX</name>
    <name evidence="4" type="ORF">MCBB_0787</name>
</gene>
<proteinExistence type="predicted"/>
<accession>A0A1D3L1C0</accession>
<dbReference type="InterPro" id="IPR029058">
    <property type="entry name" value="AB_hydrolase_fold"/>
</dbReference>
<dbReference type="PANTHER" id="PTHR32268:SF11">
    <property type="entry name" value="HOMOSERINE O-ACETYLTRANSFERASE"/>
    <property type="match status" value="1"/>
</dbReference>
<dbReference type="Gene3D" id="3.40.50.1820">
    <property type="entry name" value="alpha/beta hydrolase"/>
    <property type="match status" value="1"/>
</dbReference>
<dbReference type="KEGG" id="mcub:MCBB_0787"/>
<dbReference type="GO" id="GO:0009086">
    <property type="term" value="P:methionine biosynthetic process"/>
    <property type="evidence" value="ECO:0007669"/>
    <property type="project" value="TreeGrafter"/>
</dbReference>